<evidence type="ECO:0000313" key="2">
    <source>
        <dbReference type="Proteomes" id="UP000321726"/>
    </source>
</evidence>
<keyword evidence="2" id="KW-1185">Reference proteome</keyword>
<proteinExistence type="predicted"/>
<protein>
    <recommendedName>
        <fullName evidence="3">Secreted protein</fullName>
    </recommendedName>
</protein>
<reference evidence="1 2" key="1">
    <citation type="submission" date="2019-07" db="EMBL/GenBank/DDBJ databases">
        <title>Whole genome shotgun sequence of Halomonas cupida NBRC 102219.</title>
        <authorList>
            <person name="Hosoyama A."/>
            <person name="Uohara A."/>
            <person name="Ohji S."/>
            <person name="Ichikawa N."/>
        </authorList>
    </citation>
    <scope>NUCLEOTIDE SEQUENCE [LARGE SCALE GENOMIC DNA]</scope>
    <source>
        <strain evidence="1 2">NBRC 102219</strain>
    </source>
</reference>
<accession>A0ABQ0WAY9</accession>
<sequence length="128" mass="13571">MEEEPVEAALLGDDLLLEPVLSGWLVDAAEADLLVLESAFVACVEWPGSCVESDFFVALSVAAGLSAAALEAEDDAAEEDDDWLPLALSRRRERRELRPVALCPEASLPPDAASAPCWAVPDGVFCSS</sequence>
<name>A0ABQ0WAY9_9GAMM</name>
<evidence type="ECO:0000313" key="1">
    <source>
        <dbReference type="EMBL" id="GEN22749.1"/>
    </source>
</evidence>
<dbReference type="RefSeq" id="WP_255320728.1">
    <property type="nucleotide sequence ID" value="NZ_BJXU01000024.1"/>
</dbReference>
<organism evidence="1 2">
    <name type="scientific">Halomonas cupida</name>
    <dbReference type="NCBI Taxonomy" id="44933"/>
    <lineage>
        <taxon>Bacteria</taxon>
        <taxon>Pseudomonadati</taxon>
        <taxon>Pseudomonadota</taxon>
        <taxon>Gammaproteobacteria</taxon>
        <taxon>Oceanospirillales</taxon>
        <taxon>Halomonadaceae</taxon>
        <taxon>Halomonas</taxon>
    </lineage>
</organism>
<comment type="caution">
    <text evidence="1">The sequence shown here is derived from an EMBL/GenBank/DDBJ whole genome shotgun (WGS) entry which is preliminary data.</text>
</comment>
<evidence type="ECO:0008006" key="3">
    <source>
        <dbReference type="Google" id="ProtNLM"/>
    </source>
</evidence>
<dbReference type="Proteomes" id="UP000321726">
    <property type="component" value="Unassembled WGS sequence"/>
</dbReference>
<gene>
    <name evidence="1" type="ORF">HCU01_06980</name>
</gene>
<dbReference type="EMBL" id="BJXU01000024">
    <property type="protein sequence ID" value="GEN22749.1"/>
    <property type="molecule type" value="Genomic_DNA"/>
</dbReference>